<accession>A0ABT1QJJ9</accession>
<organism evidence="4 5">
    <name type="scientific">Rhodococcus tibetensis</name>
    <dbReference type="NCBI Taxonomy" id="2965064"/>
    <lineage>
        <taxon>Bacteria</taxon>
        <taxon>Bacillati</taxon>
        <taxon>Actinomycetota</taxon>
        <taxon>Actinomycetes</taxon>
        <taxon>Mycobacteriales</taxon>
        <taxon>Nocardiaceae</taxon>
        <taxon>Rhodococcus</taxon>
    </lineage>
</organism>
<proteinExistence type="predicted"/>
<feature type="compositionally biased region" description="Basic and acidic residues" evidence="1">
    <location>
        <begin position="187"/>
        <end position="200"/>
    </location>
</feature>
<keyword evidence="2" id="KW-0472">Membrane</keyword>
<feature type="domain" description="DUF6542" evidence="3">
    <location>
        <begin position="24"/>
        <end position="143"/>
    </location>
</feature>
<evidence type="ECO:0000256" key="2">
    <source>
        <dbReference type="SAM" id="Phobius"/>
    </source>
</evidence>
<feature type="compositionally biased region" description="Basic and acidic residues" evidence="1">
    <location>
        <begin position="271"/>
        <end position="286"/>
    </location>
</feature>
<dbReference type="Pfam" id="PF20177">
    <property type="entry name" value="DUF6542"/>
    <property type="match status" value="1"/>
</dbReference>
<name>A0ABT1QJJ9_9NOCA</name>
<comment type="caution">
    <text evidence="4">The sequence shown here is derived from an EMBL/GenBank/DDBJ whole genome shotgun (WGS) entry which is preliminary data.</text>
</comment>
<dbReference type="InterPro" id="IPR046672">
    <property type="entry name" value="DUF6542"/>
</dbReference>
<protein>
    <recommendedName>
        <fullName evidence="3">DUF6542 domain-containing protein</fullName>
    </recommendedName>
</protein>
<evidence type="ECO:0000313" key="5">
    <source>
        <dbReference type="Proteomes" id="UP001524501"/>
    </source>
</evidence>
<dbReference type="RefSeq" id="WP_255973950.1">
    <property type="nucleotide sequence ID" value="NZ_JANFQF010000029.1"/>
</dbReference>
<gene>
    <name evidence="4" type="ORF">NOF53_25095</name>
</gene>
<dbReference type="EMBL" id="JANFQF010000029">
    <property type="protein sequence ID" value="MCQ4122392.1"/>
    <property type="molecule type" value="Genomic_DNA"/>
</dbReference>
<reference evidence="4 5" key="1">
    <citation type="submission" date="2022-07" db="EMBL/GenBank/DDBJ databases">
        <title>Degradation activity of malathion, p-nitrophenol and potential low-temperature adaptation strategy of Rhodococcus sp. FXJ9.536.</title>
        <authorList>
            <person name="Huang J."/>
            <person name="Huang Y."/>
        </authorList>
    </citation>
    <scope>NUCLEOTIDE SEQUENCE [LARGE SCALE GENOMIC DNA]</scope>
    <source>
        <strain evidence="4 5">FXJ9.536</strain>
    </source>
</reference>
<feature type="compositionally biased region" description="Low complexity" evidence="1">
    <location>
        <begin position="201"/>
        <end position="212"/>
    </location>
</feature>
<feature type="transmembrane region" description="Helical" evidence="2">
    <location>
        <begin position="25"/>
        <end position="47"/>
    </location>
</feature>
<dbReference type="Proteomes" id="UP001524501">
    <property type="component" value="Unassembled WGS sequence"/>
</dbReference>
<keyword evidence="2" id="KW-1133">Transmembrane helix</keyword>
<feature type="region of interest" description="Disordered" evidence="1">
    <location>
        <begin position="148"/>
        <end position="286"/>
    </location>
</feature>
<evidence type="ECO:0000256" key="1">
    <source>
        <dbReference type="SAM" id="MobiDB-lite"/>
    </source>
</evidence>
<feature type="compositionally biased region" description="Polar residues" evidence="1">
    <location>
        <begin position="232"/>
        <end position="247"/>
    </location>
</feature>
<feature type="transmembrane region" description="Helical" evidence="2">
    <location>
        <begin position="121"/>
        <end position="141"/>
    </location>
</feature>
<evidence type="ECO:0000313" key="4">
    <source>
        <dbReference type="EMBL" id="MCQ4122392.1"/>
    </source>
</evidence>
<sequence length="286" mass="31110">MSATQRARSGVPLDRQSIVGSVPGLPWWGVILLAVGVTCVGFAADAAGGRELTAAFSTFYFLGCVLAVLAAGNRALFTAIVQPPLILFVGVPLGQSLIADENSTALRDLAINVAYPLVNRFPIMLAATVAVLVIGGLRLFFLQQRRTGPARAAERRRAPRSAREGTRTRRTAPDAEQTATRMRQKRTAREHPRSSARRADAPPARRSASSGRPTPPPPVSDRMAQAPRATQVPRSAQPSRSTETPRSAPQRPTARYRPSTDVPAHPIPQVRYRDRYEPPFETEQPR</sequence>
<keyword evidence="2" id="KW-0812">Transmembrane</keyword>
<feature type="compositionally biased region" description="Basic and acidic residues" evidence="1">
    <location>
        <begin position="152"/>
        <end position="173"/>
    </location>
</feature>
<evidence type="ECO:0000259" key="3">
    <source>
        <dbReference type="Pfam" id="PF20177"/>
    </source>
</evidence>
<keyword evidence="5" id="KW-1185">Reference proteome</keyword>